<feature type="domain" description="Methylated-DNA-[protein]-cysteine S-methyltransferase DNA binding" evidence="9">
    <location>
        <begin position="72"/>
        <end position="150"/>
    </location>
</feature>
<comment type="catalytic activity">
    <reaction evidence="1">
        <text>a 4-O-methyl-thymidine in DNA + L-cysteinyl-[protein] = a thymidine in DNA + S-methyl-L-cysteinyl-[protein]</text>
        <dbReference type="Rhea" id="RHEA:53428"/>
        <dbReference type="Rhea" id="RHEA-COMP:10131"/>
        <dbReference type="Rhea" id="RHEA-COMP:10132"/>
        <dbReference type="Rhea" id="RHEA-COMP:13555"/>
        <dbReference type="Rhea" id="RHEA-COMP:13556"/>
        <dbReference type="ChEBI" id="CHEBI:29950"/>
        <dbReference type="ChEBI" id="CHEBI:82612"/>
        <dbReference type="ChEBI" id="CHEBI:137386"/>
        <dbReference type="ChEBI" id="CHEBI:137387"/>
        <dbReference type="EC" id="2.1.1.63"/>
    </reaction>
</comment>
<dbReference type="EC" id="2.1.1.63" evidence="3"/>
<dbReference type="Pfam" id="PF01035">
    <property type="entry name" value="DNA_binding_1"/>
    <property type="match status" value="1"/>
</dbReference>
<dbReference type="FunFam" id="1.10.10.10:FF:000214">
    <property type="entry name" value="Methylated-DNA--protein-cysteine methyltransferase"/>
    <property type="match status" value="1"/>
</dbReference>
<protein>
    <recommendedName>
        <fullName evidence="3">methylated-DNA--[protein]-cysteine S-methyltransferase</fullName>
        <ecNumber evidence="3">2.1.1.63</ecNumber>
    </recommendedName>
</protein>
<dbReference type="Gene3D" id="1.10.10.10">
    <property type="entry name" value="Winged helix-like DNA-binding domain superfamily/Winged helix DNA-binding domain"/>
    <property type="match status" value="1"/>
</dbReference>
<evidence type="ECO:0000256" key="7">
    <source>
        <dbReference type="ARBA" id="ARBA00023204"/>
    </source>
</evidence>
<dbReference type="CDD" id="cd06445">
    <property type="entry name" value="ATase"/>
    <property type="match status" value="1"/>
</dbReference>
<accession>A0A449BLE2</accession>
<sequence length="155" mass="17915">MYAYIYNKFSDFDILILASEKGLTYVDIYRNEDLTTYELNHPIMNKYIKVIDDFFKGMMPDPSIFDIKGTVFQRKVWDEVSKIPFGKTIYYQELANKIGSPNGSRAVGNALGKNPLTILIPCHRAIHKNGDKRGYSSDERLKFELLAFEKKLSDK</sequence>
<dbReference type="RefSeq" id="WP_051658970.1">
    <property type="nucleotide sequence ID" value="NZ_LR215050.1"/>
</dbReference>
<dbReference type="AlphaFoldDB" id="A0A449BLE2"/>
<dbReference type="GO" id="GO:0003908">
    <property type="term" value="F:methylated-DNA-[protein]-cysteine S-methyltransferase activity"/>
    <property type="evidence" value="ECO:0007669"/>
    <property type="project" value="UniProtKB-EC"/>
</dbReference>
<evidence type="ECO:0000256" key="2">
    <source>
        <dbReference type="ARBA" id="ARBA00008711"/>
    </source>
</evidence>
<evidence type="ECO:0000256" key="1">
    <source>
        <dbReference type="ARBA" id="ARBA00001286"/>
    </source>
</evidence>
<evidence type="ECO:0000256" key="6">
    <source>
        <dbReference type="ARBA" id="ARBA00022763"/>
    </source>
</evidence>
<gene>
    <name evidence="10" type="primary">ogt</name>
    <name evidence="10" type="ORF">NCTC10172_01332</name>
</gene>
<keyword evidence="4 10" id="KW-0489">Methyltransferase</keyword>
<organism evidence="10 11">
    <name type="scientific">Acholeplasma hippikon</name>
    <dbReference type="NCBI Taxonomy" id="264636"/>
    <lineage>
        <taxon>Bacteria</taxon>
        <taxon>Bacillati</taxon>
        <taxon>Mycoplasmatota</taxon>
        <taxon>Mollicutes</taxon>
        <taxon>Acholeplasmatales</taxon>
        <taxon>Acholeplasmataceae</taxon>
        <taxon>Acholeplasma</taxon>
    </lineage>
</organism>
<dbReference type="PANTHER" id="PTHR10815:SF13">
    <property type="entry name" value="METHYLATED-DNA--PROTEIN-CYSTEINE METHYLTRANSFERASE"/>
    <property type="match status" value="1"/>
</dbReference>
<dbReference type="GO" id="GO:0006281">
    <property type="term" value="P:DNA repair"/>
    <property type="evidence" value="ECO:0007669"/>
    <property type="project" value="UniProtKB-KW"/>
</dbReference>
<evidence type="ECO:0000256" key="4">
    <source>
        <dbReference type="ARBA" id="ARBA00022603"/>
    </source>
</evidence>
<dbReference type="InterPro" id="IPR036217">
    <property type="entry name" value="MethylDNA_cys_MeTrfase_DNAb"/>
</dbReference>
<comment type="similarity">
    <text evidence="2">Belongs to the MGMT family.</text>
</comment>
<dbReference type="SUPFAM" id="SSF46767">
    <property type="entry name" value="Methylated DNA-protein cysteine methyltransferase, C-terminal domain"/>
    <property type="match status" value="1"/>
</dbReference>
<evidence type="ECO:0000256" key="3">
    <source>
        <dbReference type="ARBA" id="ARBA00011918"/>
    </source>
</evidence>
<dbReference type="KEGG" id="ahk:NCTC10172_01332"/>
<dbReference type="PANTHER" id="PTHR10815">
    <property type="entry name" value="METHYLATED-DNA--PROTEIN-CYSTEINE METHYLTRANSFERASE"/>
    <property type="match status" value="1"/>
</dbReference>
<evidence type="ECO:0000313" key="11">
    <source>
        <dbReference type="Proteomes" id="UP000290909"/>
    </source>
</evidence>
<dbReference type="GO" id="GO:0032259">
    <property type="term" value="P:methylation"/>
    <property type="evidence" value="ECO:0007669"/>
    <property type="project" value="UniProtKB-KW"/>
</dbReference>
<evidence type="ECO:0000256" key="8">
    <source>
        <dbReference type="ARBA" id="ARBA00049348"/>
    </source>
</evidence>
<dbReference type="InterPro" id="IPR014048">
    <property type="entry name" value="MethylDNA_cys_MeTrfase_DNA-bd"/>
</dbReference>
<dbReference type="Proteomes" id="UP000290909">
    <property type="component" value="Chromosome"/>
</dbReference>
<name>A0A449BLE2_9MOLU</name>
<dbReference type="EMBL" id="LR215050">
    <property type="protein sequence ID" value="VEU83257.1"/>
    <property type="molecule type" value="Genomic_DNA"/>
</dbReference>
<evidence type="ECO:0000313" key="10">
    <source>
        <dbReference type="EMBL" id="VEU83257.1"/>
    </source>
</evidence>
<proteinExistence type="inferred from homology"/>
<evidence type="ECO:0000259" key="9">
    <source>
        <dbReference type="Pfam" id="PF01035"/>
    </source>
</evidence>
<dbReference type="InterPro" id="IPR036388">
    <property type="entry name" value="WH-like_DNA-bd_sf"/>
</dbReference>
<evidence type="ECO:0000256" key="5">
    <source>
        <dbReference type="ARBA" id="ARBA00022679"/>
    </source>
</evidence>
<keyword evidence="11" id="KW-1185">Reference proteome</keyword>
<keyword evidence="7" id="KW-0234">DNA repair</keyword>
<dbReference type="STRING" id="1408416.GCA_000702765_00495"/>
<comment type="catalytic activity">
    <reaction evidence="8">
        <text>a 6-O-methyl-2'-deoxyguanosine in DNA + L-cysteinyl-[protein] = S-methyl-L-cysteinyl-[protein] + a 2'-deoxyguanosine in DNA</text>
        <dbReference type="Rhea" id="RHEA:24000"/>
        <dbReference type="Rhea" id="RHEA-COMP:10131"/>
        <dbReference type="Rhea" id="RHEA-COMP:10132"/>
        <dbReference type="Rhea" id="RHEA-COMP:11367"/>
        <dbReference type="Rhea" id="RHEA-COMP:11368"/>
        <dbReference type="ChEBI" id="CHEBI:29950"/>
        <dbReference type="ChEBI" id="CHEBI:82612"/>
        <dbReference type="ChEBI" id="CHEBI:85445"/>
        <dbReference type="ChEBI" id="CHEBI:85448"/>
        <dbReference type="EC" id="2.1.1.63"/>
    </reaction>
</comment>
<keyword evidence="5 10" id="KW-0808">Transferase</keyword>
<keyword evidence="6" id="KW-0227">DNA damage</keyword>
<dbReference type="NCBIfam" id="TIGR00589">
    <property type="entry name" value="ogt"/>
    <property type="match status" value="1"/>
</dbReference>
<reference evidence="10 11" key="1">
    <citation type="submission" date="2019-01" db="EMBL/GenBank/DDBJ databases">
        <authorList>
            <consortium name="Pathogen Informatics"/>
        </authorList>
    </citation>
    <scope>NUCLEOTIDE SEQUENCE [LARGE SCALE GENOMIC DNA]</scope>
    <source>
        <strain evidence="10 11">NCTC10172</strain>
    </source>
</reference>